<keyword evidence="2 4" id="KW-0238">DNA-binding</keyword>
<keyword evidence="1" id="KW-0805">Transcription regulation</keyword>
<dbReference type="Pfam" id="PF00440">
    <property type="entry name" value="TetR_N"/>
    <property type="match status" value="1"/>
</dbReference>
<dbReference type="SUPFAM" id="SSF46689">
    <property type="entry name" value="Homeodomain-like"/>
    <property type="match status" value="1"/>
</dbReference>
<dbReference type="InterPro" id="IPR050109">
    <property type="entry name" value="HTH-type_TetR-like_transc_reg"/>
</dbReference>
<name>A0ABT9AZP9_9ACTN</name>
<evidence type="ECO:0000313" key="6">
    <source>
        <dbReference type="EMBL" id="MDO7868029.1"/>
    </source>
</evidence>
<dbReference type="RefSeq" id="WP_305027408.1">
    <property type="nucleotide sequence ID" value="NZ_JAUQTA010000001.1"/>
</dbReference>
<gene>
    <name evidence="6" type="ORF">Q5722_06570</name>
</gene>
<organism evidence="6 7">
    <name type="scientific">Nocardioides jiangxiensis</name>
    <dbReference type="NCBI Taxonomy" id="3064524"/>
    <lineage>
        <taxon>Bacteria</taxon>
        <taxon>Bacillati</taxon>
        <taxon>Actinomycetota</taxon>
        <taxon>Actinomycetes</taxon>
        <taxon>Propionibacteriales</taxon>
        <taxon>Nocardioidaceae</taxon>
        <taxon>Nocardioides</taxon>
    </lineage>
</organism>
<sequence>MSVPHVSPARLPRGRHGIDAEVVAASQRQRLMRAVIQVVGERGWSETRIADVVAAAAVSRRTFYELFGGLEACFMAAVDAGFDLLTAALDEPDPAGEIDFEARVRRFLRYYLQLLEVTPGATRALHIEMVRATDEVRAQHDRLMEAIGERLLAARFGDGDRGGVPEDVGVALVAGFEHLLSRHIRQGGDVSALASVVDDAAAIAVRALAD</sequence>
<keyword evidence="7" id="KW-1185">Reference proteome</keyword>
<accession>A0ABT9AZP9</accession>
<dbReference type="EMBL" id="JAUQTA010000001">
    <property type="protein sequence ID" value="MDO7868029.1"/>
    <property type="molecule type" value="Genomic_DNA"/>
</dbReference>
<dbReference type="PANTHER" id="PTHR30055">
    <property type="entry name" value="HTH-TYPE TRANSCRIPTIONAL REGULATOR RUTR"/>
    <property type="match status" value="1"/>
</dbReference>
<reference evidence="6 7" key="1">
    <citation type="submission" date="2023-07" db="EMBL/GenBank/DDBJ databases">
        <title>Nocardioides sp. nov WY-20 isolated from soil.</title>
        <authorList>
            <person name="Liu B."/>
            <person name="Wan Y."/>
        </authorList>
    </citation>
    <scope>NUCLEOTIDE SEQUENCE [LARGE SCALE GENOMIC DNA]</scope>
    <source>
        <strain evidence="6 7">WY-20</strain>
    </source>
</reference>
<evidence type="ECO:0000313" key="7">
    <source>
        <dbReference type="Proteomes" id="UP001233314"/>
    </source>
</evidence>
<dbReference type="PROSITE" id="PS50977">
    <property type="entry name" value="HTH_TETR_2"/>
    <property type="match status" value="1"/>
</dbReference>
<evidence type="ECO:0000256" key="3">
    <source>
        <dbReference type="ARBA" id="ARBA00023163"/>
    </source>
</evidence>
<evidence type="ECO:0000259" key="5">
    <source>
        <dbReference type="PROSITE" id="PS50977"/>
    </source>
</evidence>
<dbReference type="InterPro" id="IPR001647">
    <property type="entry name" value="HTH_TetR"/>
</dbReference>
<evidence type="ECO:0000256" key="4">
    <source>
        <dbReference type="PROSITE-ProRule" id="PRU00335"/>
    </source>
</evidence>
<dbReference type="Proteomes" id="UP001233314">
    <property type="component" value="Unassembled WGS sequence"/>
</dbReference>
<dbReference type="PANTHER" id="PTHR30055:SF234">
    <property type="entry name" value="HTH-TYPE TRANSCRIPTIONAL REGULATOR BETI"/>
    <property type="match status" value="1"/>
</dbReference>
<feature type="DNA-binding region" description="H-T-H motif" evidence="4">
    <location>
        <begin position="48"/>
        <end position="67"/>
    </location>
</feature>
<protein>
    <submittedName>
        <fullName evidence="6">TetR/AcrR family transcriptional regulator</fullName>
    </submittedName>
</protein>
<dbReference type="Gene3D" id="1.10.357.10">
    <property type="entry name" value="Tetracycline Repressor, domain 2"/>
    <property type="match status" value="1"/>
</dbReference>
<keyword evidence="3" id="KW-0804">Transcription</keyword>
<evidence type="ECO:0000256" key="1">
    <source>
        <dbReference type="ARBA" id="ARBA00023015"/>
    </source>
</evidence>
<proteinExistence type="predicted"/>
<comment type="caution">
    <text evidence="6">The sequence shown here is derived from an EMBL/GenBank/DDBJ whole genome shotgun (WGS) entry which is preliminary data.</text>
</comment>
<dbReference type="InterPro" id="IPR009057">
    <property type="entry name" value="Homeodomain-like_sf"/>
</dbReference>
<evidence type="ECO:0000256" key="2">
    <source>
        <dbReference type="ARBA" id="ARBA00023125"/>
    </source>
</evidence>
<feature type="domain" description="HTH tetR-type" evidence="5">
    <location>
        <begin position="25"/>
        <end position="85"/>
    </location>
</feature>